<organism evidence="2 3">
    <name type="scientific">candidate division WOR-1 bacterium RIFOXYC12_FULL_54_18</name>
    <dbReference type="NCBI Taxonomy" id="1802584"/>
    <lineage>
        <taxon>Bacteria</taxon>
        <taxon>Bacillati</taxon>
        <taxon>Saganbacteria</taxon>
    </lineage>
</organism>
<feature type="chain" id="PRO_5009514447" description="Outer membrane protein beta-barrel domain-containing protein" evidence="1">
    <location>
        <begin position="21"/>
        <end position="224"/>
    </location>
</feature>
<evidence type="ECO:0008006" key="4">
    <source>
        <dbReference type="Google" id="ProtNLM"/>
    </source>
</evidence>
<feature type="signal peptide" evidence="1">
    <location>
        <begin position="1"/>
        <end position="20"/>
    </location>
</feature>
<gene>
    <name evidence="2" type="ORF">A3K49_00350</name>
</gene>
<keyword evidence="1" id="KW-0732">Signal</keyword>
<name>A0A1F4T412_UNCSA</name>
<proteinExistence type="predicted"/>
<reference evidence="2 3" key="1">
    <citation type="journal article" date="2016" name="Nat. Commun.">
        <title>Thousands of microbial genomes shed light on interconnected biogeochemical processes in an aquifer system.</title>
        <authorList>
            <person name="Anantharaman K."/>
            <person name="Brown C.T."/>
            <person name="Hug L.A."/>
            <person name="Sharon I."/>
            <person name="Castelle C.J."/>
            <person name="Probst A.J."/>
            <person name="Thomas B.C."/>
            <person name="Singh A."/>
            <person name="Wilkins M.J."/>
            <person name="Karaoz U."/>
            <person name="Brodie E.L."/>
            <person name="Williams K.H."/>
            <person name="Hubbard S.S."/>
            <person name="Banfield J.F."/>
        </authorList>
    </citation>
    <scope>NUCLEOTIDE SEQUENCE [LARGE SCALE GENOMIC DNA]</scope>
</reference>
<dbReference type="Proteomes" id="UP000178602">
    <property type="component" value="Unassembled WGS sequence"/>
</dbReference>
<dbReference type="EMBL" id="MEUG01000001">
    <property type="protein sequence ID" value="OGC27472.1"/>
    <property type="molecule type" value="Genomic_DNA"/>
</dbReference>
<sequence>MKKIALTLVLALCAASLASAELLVTANPLGQGKMAVSGAYVLDSNYQNTSGMSLGSIGGYFGYGLTDKLDAYAQLGSATASGLPVGISGASATGYGVSLKYTIIDEGSDIPVSVALGSGYKAFNNKTTVTGLGDITSTASQIMLGVGISKIMAPLVPYGAIAYRSNSVSTANSNSTQIDLTIGTAIAWSMQGAVMIEYTMQSITPQAGGSYTGSEIAASVAYRI</sequence>
<evidence type="ECO:0000256" key="1">
    <source>
        <dbReference type="SAM" id="SignalP"/>
    </source>
</evidence>
<accession>A0A1F4T412</accession>
<protein>
    <recommendedName>
        <fullName evidence="4">Outer membrane protein beta-barrel domain-containing protein</fullName>
    </recommendedName>
</protein>
<evidence type="ECO:0000313" key="3">
    <source>
        <dbReference type="Proteomes" id="UP000178602"/>
    </source>
</evidence>
<dbReference type="AlphaFoldDB" id="A0A1F4T412"/>
<comment type="caution">
    <text evidence="2">The sequence shown here is derived from an EMBL/GenBank/DDBJ whole genome shotgun (WGS) entry which is preliminary data.</text>
</comment>
<evidence type="ECO:0000313" key="2">
    <source>
        <dbReference type="EMBL" id="OGC27472.1"/>
    </source>
</evidence>